<dbReference type="PROSITE" id="PS50850">
    <property type="entry name" value="MFS"/>
    <property type="match status" value="1"/>
</dbReference>
<evidence type="ECO:0000256" key="6">
    <source>
        <dbReference type="ARBA" id="ARBA00023136"/>
    </source>
</evidence>
<dbReference type="Proteomes" id="UP000706172">
    <property type="component" value="Unassembled WGS sequence"/>
</dbReference>
<evidence type="ECO:0000256" key="5">
    <source>
        <dbReference type="ARBA" id="ARBA00022989"/>
    </source>
</evidence>
<reference evidence="9" key="1">
    <citation type="submission" date="2020-07" db="EMBL/GenBank/DDBJ databases">
        <title>Severe corrosion of carbon steel in oil field produced water can be linked to methanogenic archaea containing a special type of NiFe hydrogenase.</title>
        <authorList>
            <person name="Lahme S."/>
            <person name="Mand J."/>
            <person name="Longwell J."/>
            <person name="Smith R."/>
            <person name="Enning D."/>
        </authorList>
    </citation>
    <scope>NUCLEOTIDE SEQUENCE</scope>
    <source>
        <strain evidence="9">MIC098Bin6</strain>
    </source>
</reference>
<evidence type="ECO:0000256" key="2">
    <source>
        <dbReference type="ARBA" id="ARBA00022448"/>
    </source>
</evidence>
<gene>
    <name evidence="9" type="ORF">H0S81_07450</name>
</gene>
<feature type="transmembrane region" description="Helical" evidence="7">
    <location>
        <begin position="297"/>
        <end position="319"/>
    </location>
</feature>
<feature type="domain" description="Major facilitator superfamily (MFS) profile" evidence="8">
    <location>
        <begin position="5"/>
        <end position="385"/>
    </location>
</feature>
<dbReference type="EMBL" id="JACCQK010000428">
    <property type="protein sequence ID" value="MBG0779746.1"/>
    <property type="molecule type" value="Genomic_DNA"/>
</dbReference>
<evidence type="ECO:0000256" key="1">
    <source>
        <dbReference type="ARBA" id="ARBA00004651"/>
    </source>
</evidence>
<dbReference type="InterPro" id="IPR011701">
    <property type="entry name" value="MFS"/>
</dbReference>
<feature type="transmembrane region" description="Helical" evidence="7">
    <location>
        <begin position="210"/>
        <end position="231"/>
    </location>
</feature>
<feature type="transmembrane region" description="Helical" evidence="7">
    <location>
        <begin position="36"/>
        <end position="59"/>
    </location>
</feature>
<keyword evidence="4 7" id="KW-0812">Transmembrane</keyword>
<evidence type="ECO:0000256" key="3">
    <source>
        <dbReference type="ARBA" id="ARBA00022475"/>
    </source>
</evidence>
<dbReference type="InterPro" id="IPR050171">
    <property type="entry name" value="MFS_Transporters"/>
</dbReference>
<dbReference type="GO" id="GO:0022857">
    <property type="term" value="F:transmembrane transporter activity"/>
    <property type="evidence" value="ECO:0007669"/>
    <property type="project" value="InterPro"/>
</dbReference>
<comment type="caution">
    <text evidence="9">The sequence shown here is derived from an EMBL/GenBank/DDBJ whole genome shotgun (WGS) entry which is preliminary data.</text>
</comment>
<keyword evidence="3" id="KW-1003">Cell membrane</keyword>
<protein>
    <submittedName>
        <fullName evidence="9">MFS transporter</fullName>
    </submittedName>
</protein>
<evidence type="ECO:0000259" key="8">
    <source>
        <dbReference type="PROSITE" id="PS50850"/>
    </source>
</evidence>
<dbReference type="PANTHER" id="PTHR23517">
    <property type="entry name" value="RESISTANCE PROTEIN MDTM, PUTATIVE-RELATED-RELATED"/>
    <property type="match status" value="1"/>
</dbReference>
<dbReference type="SUPFAM" id="SSF103473">
    <property type="entry name" value="MFS general substrate transporter"/>
    <property type="match status" value="1"/>
</dbReference>
<dbReference type="Gene3D" id="1.20.1250.20">
    <property type="entry name" value="MFS general substrate transporter like domains"/>
    <property type="match status" value="2"/>
</dbReference>
<feature type="transmembrane region" description="Helical" evidence="7">
    <location>
        <begin position="129"/>
        <end position="147"/>
    </location>
</feature>
<feature type="transmembrane region" description="Helical" evidence="7">
    <location>
        <begin position="361"/>
        <end position="381"/>
    </location>
</feature>
<dbReference type="InterPro" id="IPR001958">
    <property type="entry name" value="Tet-R_TetA/multi-R_MdtG-like"/>
</dbReference>
<name>A0A931G7U8_9BACT</name>
<proteinExistence type="predicted"/>
<feature type="transmembrane region" description="Helical" evidence="7">
    <location>
        <begin position="273"/>
        <end position="291"/>
    </location>
</feature>
<feature type="transmembrane region" description="Helical" evidence="7">
    <location>
        <begin position="7"/>
        <end position="30"/>
    </location>
</feature>
<feature type="transmembrane region" description="Helical" evidence="7">
    <location>
        <begin position="95"/>
        <end position="117"/>
    </location>
</feature>
<evidence type="ECO:0000256" key="4">
    <source>
        <dbReference type="ARBA" id="ARBA00022692"/>
    </source>
</evidence>
<evidence type="ECO:0000256" key="7">
    <source>
        <dbReference type="SAM" id="Phobius"/>
    </source>
</evidence>
<organism evidence="9 10">
    <name type="scientific">Desulfotignum balticum</name>
    <dbReference type="NCBI Taxonomy" id="115781"/>
    <lineage>
        <taxon>Bacteria</taxon>
        <taxon>Pseudomonadati</taxon>
        <taxon>Thermodesulfobacteriota</taxon>
        <taxon>Desulfobacteria</taxon>
        <taxon>Desulfobacterales</taxon>
        <taxon>Desulfobacteraceae</taxon>
        <taxon>Desulfotignum</taxon>
    </lineage>
</organism>
<feature type="transmembrane region" description="Helical" evidence="7">
    <location>
        <begin position="159"/>
        <end position="179"/>
    </location>
</feature>
<dbReference type="Pfam" id="PF07690">
    <property type="entry name" value="MFS_1"/>
    <property type="match status" value="1"/>
</dbReference>
<dbReference type="CDD" id="cd17325">
    <property type="entry name" value="MFS_MdtG_SLC18_like"/>
    <property type="match status" value="1"/>
</dbReference>
<dbReference type="PANTHER" id="PTHR23517:SF3">
    <property type="entry name" value="INTEGRAL MEMBRANE TRANSPORT PROTEIN"/>
    <property type="match status" value="1"/>
</dbReference>
<dbReference type="GO" id="GO:0005886">
    <property type="term" value="C:plasma membrane"/>
    <property type="evidence" value="ECO:0007669"/>
    <property type="project" value="UniProtKB-SubCell"/>
</dbReference>
<comment type="subcellular location">
    <subcellularLocation>
        <location evidence="1">Cell membrane</location>
        <topology evidence="1">Multi-pass membrane protein</topology>
    </subcellularLocation>
</comment>
<evidence type="ECO:0000313" key="9">
    <source>
        <dbReference type="EMBL" id="MBG0779746.1"/>
    </source>
</evidence>
<dbReference type="AlphaFoldDB" id="A0A931G7U8"/>
<dbReference type="PRINTS" id="PR01035">
    <property type="entry name" value="TCRTETA"/>
</dbReference>
<feature type="transmembrane region" description="Helical" evidence="7">
    <location>
        <begin position="71"/>
        <end position="89"/>
    </location>
</feature>
<dbReference type="InterPro" id="IPR020846">
    <property type="entry name" value="MFS_dom"/>
</dbReference>
<keyword evidence="2" id="KW-0813">Transport</keyword>
<dbReference type="InterPro" id="IPR036259">
    <property type="entry name" value="MFS_trans_sf"/>
</dbReference>
<evidence type="ECO:0000313" key="10">
    <source>
        <dbReference type="Proteomes" id="UP000706172"/>
    </source>
</evidence>
<accession>A0A931G7U8</accession>
<feature type="transmembrane region" description="Helical" evidence="7">
    <location>
        <begin position="331"/>
        <end position="349"/>
    </location>
</feature>
<keyword evidence="5 7" id="KW-1133">Transmembrane helix</keyword>
<keyword evidence="6 7" id="KW-0472">Membrane</keyword>
<sequence length="391" mass="41423">MQKSILLTILSAIFIVFVGMGIIAPILPIYAEDLGATGFALGIIMAAYAVSGGLLQPFVGTLSDRHGRKKFLIAGLIMFGLTGYVYTIAGSVTQLVLIRLFHGAGSALIFPIAMAYIIDVSAEDTVGRYMGWFNIAIFAGIGAGPVLGGFFLDLMGKNAGFYAMALLSLISAALVIAILPGRDPSSAPETPVNIFSLIQRMMQSRRVRGILLARMSTMIIMVPTFAFLPLLMTRQMGASGSEIGMVIACRTLVNAILQVPFGKLADRWDQNRLLLAGSIIISSGMLLVPFSPSFFGLLFLFAVIGLGEAVSWPAMGALAAKEGKKFGQGSMMGVFNMAMNLGVFIGAMGVGSLVDLFSIDWAFYAVGIALIICAIAAYAMILNPSNPSENK</sequence>